<sequence length="188" mass="21508">MPSTLLIMRHGRAKNNDIPDVGDEIIVDAPLTDIGRIQLQRLCEGGRLEQYRRFVKFSSSMLRARQTARILFPGENIVEDPAFNEIDTSLHEKYRYHIPDSVLREHRYESSYGESILEFYTRCIGRIGRVMEQHDNVVIITHAGVLNAIFHHYTGIAFSAFPVLHIENGCGVEFSLEEGRLAKMSFLS</sequence>
<dbReference type="GO" id="GO:0005737">
    <property type="term" value="C:cytoplasm"/>
    <property type="evidence" value="ECO:0007669"/>
    <property type="project" value="TreeGrafter"/>
</dbReference>
<reference evidence="1 2" key="1">
    <citation type="journal article" date="2009" name="J. Bacteriol.">
        <title>Genome sequences of three Agrobacterium biovars help elucidate the evolution of multichromosome genomes in bacteria.</title>
        <authorList>
            <person name="Slater S.C."/>
            <person name="Goldman B.S."/>
            <person name="Goodner B."/>
            <person name="Setubal J.C."/>
            <person name="Farrand S.K."/>
            <person name="Nester E.W."/>
            <person name="Burr T.J."/>
            <person name="Banta L."/>
            <person name="Dickerman A.W."/>
            <person name="Paulsen I."/>
            <person name="Otten L."/>
            <person name="Suen G."/>
            <person name="Welch R."/>
            <person name="Almeida N.F."/>
            <person name="Arnold F."/>
            <person name="Burton O.T."/>
            <person name="Du Z."/>
            <person name="Ewing A."/>
            <person name="Godsy E."/>
            <person name="Heisel S."/>
            <person name="Houmiel K.L."/>
            <person name="Jhaveri J."/>
            <person name="Lu J."/>
            <person name="Miller N.M."/>
            <person name="Norton S."/>
            <person name="Chen Q."/>
            <person name="Phoolcharoen W."/>
            <person name="Ohlin V."/>
            <person name="Ondrusek D."/>
            <person name="Pride N."/>
            <person name="Stricklin S.L."/>
            <person name="Sun J."/>
            <person name="Wheeler C."/>
            <person name="Wilson L."/>
            <person name="Zhu H."/>
            <person name="Wood D.W."/>
        </authorList>
    </citation>
    <scope>NUCLEOTIDE SEQUENCE [LARGE SCALE GENOMIC DNA]</scope>
    <source>
        <strain evidence="2">K84 / ATCC BAA-868</strain>
    </source>
</reference>
<proteinExistence type="predicted"/>
<dbReference type="InterPro" id="IPR013078">
    <property type="entry name" value="His_Pase_superF_clade-1"/>
</dbReference>
<dbReference type="RefSeq" id="WP_012652950.1">
    <property type="nucleotide sequence ID" value="NC_011985.1"/>
</dbReference>
<dbReference type="Pfam" id="PF00300">
    <property type="entry name" value="His_Phos_1"/>
    <property type="match status" value="1"/>
</dbReference>
<dbReference type="PANTHER" id="PTHR48100">
    <property type="entry name" value="BROAD-SPECIFICITY PHOSPHATASE YOR283W-RELATED"/>
    <property type="match status" value="1"/>
</dbReference>
<dbReference type="KEGG" id="ara:Arad_4834"/>
<gene>
    <name evidence="1" type="ordered locus">Arad_4834</name>
</gene>
<protein>
    <submittedName>
        <fullName evidence="1">Phosphoglycerate/bisphosphoglycerate mutase</fullName>
    </submittedName>
</protein>
<dbReference type="AlphaFoldDB" id="B9JEA3"/>
<dbReference type="Gene3D" id="3.40.50.1240">
    <property type="entry name" value="Phosphoglycerate mutase-like"/>
    <property type="match status" value="1"/>
</dbReference>
<dbReference type="SMART" id="SM00855">
    <property type="entry name" value="PGAM"/>
    <property type="match status" value="1"/>
</dbReference>
<dbReference type="HOGENOM" id="CLU_1438290_0_0_5"/>
<evidence type="ECO:0000313" key="1">
    <source>
        <dbReference type="EMBL" id="ACM28448.1"/>
    </source>
</evidence>
<dbReference type="Proteomes" id="UP000001600">
    <property type="component" value="Chromosome 1"/>
</dbReference>
<organism evidence="1 2">
    <name type="scientific">Rhizobium rhizogenes (strain K84 / ATCC BAA-868)</name>
    <name type="common">Agrobacterium radiobacter</name>
    <dbReference type="NCBI Taxonomy" id="311403"/>
    <lineage>
        <taxon>Bacteria</taxon>
        <taxon>Pseudomonadati</taxon>
        <taxon>Pseudomonadota</taxon>
        <taxon>Alphaproteobacteria</taxon>
        <taxon>Hyphomicrobiales</taxon>
        <taxon>Rhizobiaceae</taxon>
        <taxon>Rhizobium/Agrobacterium group</taxon>
        <taxon>Rhizobium</taxon>
    </lineage>
</organism>
<dbReference type="PIRSF" id="PIRSF000709">
    <property type="entry name" value="6PFK_2-Ptase"/>
    <property type="match status" value="1"/>
</dbReference>
<accession>B9JEA3</accession>
<evidence type="ECO:0000313" key="2">
    <source>
        <dbReference type="Proteomes" id="UP000001600"/>
    </source>
</evidence>
<dbReference type="CDD" id="cd07067">
    <property type="entry name" value="HP_PGM_like"/>
    <property type="match status" value="1"/>
</dbReference>
<dbReference type="GO" id="GO:0016791">
    <property type="term" value="F:phosphatase activity"/>
    <property type="evidence" value="ECO:0007669"/>
    <property type="project" value="TreeGrafter"/>
</dbReference>
<name>B9JEA3_RHIR8</name>
<dbReference type="InterPro" id="IPR050275">
    <property type="entry name" value="PGM_Phosphatase"/>
</dbReference>
<dbReference type="EMBL" id="CP000628">
    <property type="protein sequence ID" value="ACM28448.1"/>
    <property type="molecule type" value="Genomic_DNA"/>
</dbReference>
<dbReference type="SUPFAM" id="SSF53254">
    <property type="entry name" value="Phosphoglycerate mutase-like"/>
    <property type="match status" value="1"/>
</dbReference>
<dbReference type="PANTHER" id="PTHR48100:SF1">
    <property type="entry name" value="HISTIDINE PHOSPHATASE FAMILY PROTEIN-RELATED"/>
    <property type="match status" value="1"/>
</dbReference>
<dbReference type="InterPro" id="IPR029033">
    <property type="entry name" value="His_PPase_superfam"/>
</dbReference>
<dbReference type="STRING" id="311403.Arad_4834"/>
<dbReference type="eggNOG" id="COG0406">
    <property type="taxonomic scope" value="Bacteria"/>
</dbReference>